<dbReference type="InParanoid" id="G3H0G4"/>
<accession>G3H0G4</accession>
<dbReference type="AlphaFoldDB" id="G3H0G4"/>
<gene>
    <name evidence="1" type="ORF">I79_003620</name>
</gene>
<dbReference type="EMBL" id="JH000091">
    <property type="protein sequence ID" value="EGV92885.1"/>
    <property type="molecule type" value="Genomic_DNA"/>
</dbReference>
<dbReference type="Proteomes" id="UP000001075">
    <property type="component" value="Unassembled WGS sequence"/>
</dbReference>
<name>G3H0G4_CRIGR</name>
<sequence length="92" mass="9766">MTFPFGKGKKNQPLLFAAATANLLAGHQILHSAQQGECCGSQPLFLQLLLGEGACPLQGFMRNACPGKNNKSANCSLLALCGFGHAHIFMYT</sequence>
<proteinExistence type="predicted"/>
<protein>
    <submittedName>
        <fullName evidence="1">Uncharacterized protein</fullName>
    </submittedName>
</protein>
<evidence type="ECO:0000313" key="1">
    <source>
        <dbReference type="EMBL" id="EGV92885.1"/>
    </source>
</evidence>
<reference evidence="2" key="1">
    <citation type="journal article" date="2011" name="Nat. Biotechnol.">
        <title>The genomic sequence of the Chinese hamster ovary (CHO)-K1 cell line.</title>
        <authorList>
            <person name="Xu X."/>
            <person name="Nagarajan H."/>
            <person name="Lewis N.E."/>
            <person name="Pan S."/>
            <person name="Cai Z."/>
            <person name="Liu X."/>
            <person name="Chen W."/>
            <person name="Xie M."/>
            <person name="Wang W."/>
            <person name="Hammond S."/>
            <person name="Andersen M.R."/>
            <person name="Neff N."/>
            <person name="Passarelli B."/>
            <person name="Koh W."/>
            <person name="Fan H.C."/>
            <person name="Wang J."/>
            <person name="Gui Y."/>
            <person name="Lee K.H."/>
            <person name="Betenbaugh M.J."/>
            <person name="Quake S.R."/>
            <person name="Famili I."/>
            <person name="Palsson B.O."/>
            <person name="Wang J."/>
        </authorList>
    </citation>
    <scope>NUCLEOTIDE SEQUENCE [LARGE SCALE GENOMIC DNA]</scope>
    <source>
        <strain evidence="2">CHO K1 cell line</strain>
    </source>
</reference>
<evidence type="ECO:0000313" key="2">
    <source>
        <dbReference type="Proteomes" id="UP000001075"/>
    </source>
</evidence>
<organism evidence="1 2">
    <name type="scientific">Cricetulus griseus</name>
    <name type="common">Chinese hamster</name>
    <name type="synonym">Cricetulus barabensis griseus</name>
    <dbReference type="NCBI Taxonomy" id="10029"/>
    <lineage>
        <taxon>Eukaryota</taxon>
        <taxon>Metazoa</taxon>
        <taxon>Chordata</taxon>
        <taxon>Craniata</taxon>
        <taxon>Vertebrata</taxon>
        <taxon>Euteleostomi</taxon>
        <taxon>Mammalia</taxon>
        <taxon>Eutheria</taxon>
        <taxon>Euarchontoglires</taxon>
        <taxon>Glires</taxon>
        <taxon>Rodentia</taxon>
        <taxon>Myomorpha</taxon>
        <taxon>Muroidea</taxon>
        <taxon>Cricetidae</taxon>
        <taxon>Cricetinae</taxon>
        <taxon>Cricetulus</taxon>
    </lineage>
</organism>